<evidence type="ECO:0000256" key="1">
    <source>
        <dbReference type="ARBA" id="ARBA00004496"/>
    </source>
</evidence>
<keyword evidence="3" id="KW-0597">Phosphoprotein</keyword>
<dbReference type="SUPFAM" id="SSF46894">
    <property type="entry name" value="C-terminal effector domain of the bipartite response regulators"/>
    <property type="match status" value="1"/>
</dbReference>
<dbReference type="Gene3D" id="6.10.250.690">
    <property type="match status" value="1"/>
</dbReference>
<dbReference type="GO" id="GO:0000156">
    <property type="term" value="F:phosphorelay response regulator activity"/>
    <property type="evidence" value="ECO:0007669"/>
    <property type="project" value="TreeGrafter"/>
</dbReference>
<evidence type="ECO:0000256" key="9">
    <source>
        <dbReference type="ARBA" id="ARBA00040348"/>
    </source>
</evidence>
<dbReference type="PROSITE" id="PS51755">
    <property type="entry name" value="OMPR_PHOB"/>
    <property type="match status" value="1"/>
</dbReference>
<evidence type="ECO:0000259" key="13">
    <source>
        <dbReference type="PROSITE" id="PS51755"/>
    </source>
</evidence>
<comment type="caution">
    <text evidence="14">The sequence shown here is derived from an EMBL/GenBank/DDBJ whole genome shotgun (WGS) entry which is preliminary data.</text>
</comment>
<keyword evidence="5" id="KW-0902">Two-component regulatory system</keyword>
<dbReference type="InterPro" id="IPR016032">
    <property type="entry name" value="Sig_transdc_resp-reg_C-effctor"/>
</dbReference>
<dbReference type="GO" id="GO:0005829">
    <property type="term" value="C:cytosol"/>
    <property type="evidence" value="ECO:0007669"/>
    <property type="project" value="TreeGrafter"/>
</dbReference>
<dbReference type="PANTHER" id="PTHR48111:SF2">
    <property type="entry name" value="RESPONSE REGULATOR SAER"/>
    <property type="match status" value="1"/>
</dbReference>
<dbReference type="CDD" id="cd00383">
    <property type="entry name" value="trans_reg_C"/>
    <property type="match status" value="1"/>
</dbReference>
<protein>
    <recommendedName>
        <fullName evidence="9">Response regulator SaeR</fullName>
    </recommendedName>
</protein>
<reference evidence="14 15" key="1">
    <citation type="journal article" date="2018" name="Front. Microbiol.">
        <title>Description and Comparative Genomics of Macrococcus caseolyticus subsp. hominis subsp. nov., Macrococcus goetzii sp. nov., Macrococcus epidermidis sp. nov., and Macrococcus bohemicus sp. nov., Novel Macrococci From Human Clinical Material With Virulence Potential and Suspected Uptake of Foreign DNA by Natural Transformation.</title>
        <authorList>
            <person name="Maslanova I."/>
            <person name="Wertheimer Z."/>
            <person name="Sedlacek I."/>
            <person name="Svec P."/>
            <person name="Indrakova A."/>
            <person name="Kovarovic V."/>
            <person name="Schumann P."/>
            <person name="Sproer C."/>
            <person name="Kralova S."/>
            <person name="Sedo O."/>
            <person name="Kristofova L."/>
            <person name="Vrbovska V."/>
            <person name="Fuzik T."/>
            <person name="Petras P."/>
            <person name="Zdrahal Z."/>
            <person name="Ruzickova V."/>
            <person name="Doskar J."/>
            <person name="Pantucek R."/>
        </authorList>
    </citation>
    <scope>NUCLEOTIDE SEQUENCE [LARGE SCALE GENOMIC DNA]</scope>
    <source>
        <strain evidence="14 15">03/115</strain>
    </source>
</reference>
<dbReference type="GO" id="GO:0000976">
    <property type="term" value="F:transcription cis-regulatory region binding"/>
    <property type="evidence" value="ECO:0007669"/>
    <property type="project" value="TreeGrafter"/>
</dbReference>
<dbReference type="InterPro" id="IPR001867">
    <property type="entry name" value="OmpR/PhoB-type_DNA-bd"/>
</dbReference>
<evidence type="ECO:0000256" key="4">
    <source>
        <dbReference type="ARBA" id="ARBA00022606"/>
    </source>
</evidence>
<evidence type="ECO:0000256" key="6">
    <source>
        <dbReference type="ARBA" id="ARBA00023015"/>
    </source>
</evidence>
<name>A0A328A7U6_9STAP</name>
<dbReference type="InterPro" id="IPR011006">
    <property type="entry name" value="CheY-like_superfamily"/>
</dbReference>
<dbReference type="PANTHER" id="PTHR48111">
    <property type="entry name" value="REGULATOR OF RPOS"/>
    <property type="match status" value="1"/>
</dbReference>
<dbReference type="RefSeq" id="WP_111745347.1">
    <property type="nucleotide sequence ID" value="NZ_DALZDE010000004.1"/>
</dbReference>
<evidence type="ECO:0000256" key="7">
    <source>
        <dbReference type="ARBA" id="ARBA00023125"/>
    </source>
</evidence>
<comment type="caution">
    <text evidence="10">Lacks conserved residue(s) required for the propagation of feature annotation.</text>
</comment>
<evidence type="ECO:0000313" key="15">
    <source>
        <dbReference type="Proteomes" id="UP000249579"/>
    </source>
</evidence>
<dbReference type="PROSITE" id="PS50110">
    <property type="entry name" value="RESPONSE_REGULATORY"/>
    <property type="match status" value="1"/>
</dbReference>
<dbReference type="InterPro" id="IPR036388">
    <property type="entry name" value="WH-like_DNA-bd_sf"/>
</dbReference>
<evidence type="ECO:0000259" key="12">
    <source>
        <dbReference type="PROSITE" id="PS50110"/>
    </source>
</evidence>
<keyword evidence="2" id="KW-0963">Cytoplasm</keyword>
<proteinExistence type="predicted"/>
<dbReference type="Gene3D" id="1.10.10.10">
    <property type="entry name" value="Winged helix-like DNA-binding domain superfamily/Winged helix DNA-binding domain"/>
    <property type="match status" value="1"/>
</dbReference>
<accession>A0A328A7U6</accession>
<keyword evidence="4" id="KW-0716">Sensory transduction</keyword>
<dbReference type="EMBL" id="PZJG01000002">
    <property type="protein sequence ID" value="RAK49894.1"/>
    <property type="molecule type" value="Genomic_DNA"/>
</dbReference>
<dbReference type="GO" id="GO:0032993">
    <property type="term" value="C:protein-DNA complex"/>
    <property type="evidence" value="ECO:0007669"/>
    <property type="project" value="TreeGrafter"/>
</dbReference>
<dbReference type="GO" id="GO:0006355">
    <property type="term" value="P:regulation of DNA-templated transcription"/>
    <property type="evidence" value="ECO:0007669"/>
    <property type="project" value="InterPro"/>
</dbReference>
<evidence type="ECO:0000256" key="8">
    <source>
        <dbReference type="ARBA" id="ARBA00023163"/>
    </source>
</evidence>
<organism evidence="14 15">
    <name type="scientific">Macrococcoides bohemicum</name>
    <dbReference type="NCBI Taxonomy" id="1903056"/>
    <lineage>
        <taxon>Bacteria</taxon>
        <taxon>Bacillati</taxon>
        <taxon>Bacillota</taxon>
        <taxon>Bacilli</taxon>
        <taxon>Bacillales</taxon>
        <taxon>Staphylococcaceae</taxon>
        <taxon>Macrococcoides</taxon>
    </lineage>
</organism>
<dbReference type="SMART" id="SM00862">
    <property type="entry name" value="Trans_reg_C"/>
    <property type="match status" value="1"/>
</dbReference>
<dbReference type="InterPro" id="IPR001789">
    <property type="entry name" value="Sig_transdc_resp-reg_receiver"/>
</dbReference>
<evidence type="ECO:0000313" key="14">
    <source>
        <dbReference type="EMBL" id="RAK49894.1"/>
    </source>
</evidence>
<feature type="domain" description="OmpR/PhoB-type" evidence="13">
    <location>
        <begin position="39"/>
        <end position="138"/>
    </location>
</feature>
<dbReference type="InterPro" id="IPR039420">
    <property type="entry name" value="WalR-like"/>
</dbReference>
<dbReference type="FunFam" id="1.10.10.10:FF:000018">
    <property type="entry name" value="DNA-binding response regulator ResD"/>
    <property type="match status" value="1"/>
</dbReference>
<dbReference type="Pfam" id="PF00486">
    <property type="entry name" value="Trans_reg_C"/>
    <property type="match status" value="1"/>
</dbReference>
<comment type="subcellular location">
    <subcellularLocation>
        <location evidence="1">Cytoplasm</location>
    </subcellularLocation>
</comment>
<evidence type="ECO:0000256" key="5">
    <source>
        <dbReference type="ARBA" id="ARBA00023012"/>
    </source>
</evidence>
<evidence type="ECO:0000256" key="3">
    <source>
        <dbReference type="ARBA" id="ARBA00022553"/>
    </source>
</evidence>
<dbReference type="OrthoDB" id="9790442at2"/>
<keyword evidence="7 11" id="KW-0238">DNA-binding</keyword>
<evidence type="ECO:0000256" key="10">
    <source>
        <dbReference type="PROSITE-ProRule" id="PRU00169"/>
    </source>
</evidence>
<feature type="DNA-binding region" description="OmpR/PhoB-type" evidence="11">
    <location>
        <begin position="39"/>
        <end position="138"/>
    </location>
</feature>
<keyword evidence="8" id="KW-0804">Transcription</keyword>
<evidence type="ECO:0000256" key="11">
    <source>
        <dbReference type="PROSITE-ProRule" id="PRU01091"/>
    </source>
</evidence>
<feature type="domain" description="Response regulatory" evidence="12">
    <location>
        <begin position="1"/>
        <end position="29"/>
    </location>
</feature>
<sequence length="144" mass="16819">MYGLTLGAEDYIKKPFSPRELVLHTKKIINRNTKMSDVASILTFGNLVLNDKHKATYIDGEDLLLRQKEYELLHYLALNVDAAIAKSELLNHVWGYEYYEDMNTLNVHIHRIREKLDQHGYKAYCIQTVWGLGYKFERGDVIDN</sequence>
<dbReference type="AlphaFoldDB" id="A0A328A7U6"/>
<gene>
    <name evidence="14" type="ORF">BHX94_05630</name>
</gene>
<keyword evidence="6" id="KW-0805">Transcription regulation</keyword>
<dbReference type="SUPFAM" id="SSF52172">
    <property type="entry name" value="CheY-like"/>
    <property type="match status" value="1"/>
</dbReference>
<dbReference type="Proteomes" id="UP000249579">
    <property type="component" value="Unassembled WGS sequence"/>
</dbReference>
<evidence type="ECO:0000256" key="2">
    <source>
        <dbReference type="ARBA" id="ARBA00022490"/>
    </source>
</evidence>